<dbReference type="AlphaFoldDB" id="A0A229NUG9"/>
<evidence type="ECO:0000313" key="2">
    <source>
        <dbReference type="Proteomes" id="UP000215145"/>
    </source>
</evidence>
<dbReference type="Proteomes" id="UP000215145">
    <property type="component" value="Unassembled WGS sequence"/>
</dbReference>
<keyword evidence="2" id="KW-1185">Reference proteome</keyword>
<reference evidence="1 2" key="1">
    <citation type="submission" date="2017-07" db="EMBL/GenBank/DDBJ databases">
        <title>Paenibacillus herberti R33 genome sequencing and assembly.</title>
        <authorList>
            <person name="Su W."/>
        </authorList>
    </citation>
    <scope>NUCLEOTIDE SEQUENCE [LARGE SCALE GENOMIC DNA]</scope>
    <source>
        <strain evidence="1 2">R33</strain>
    </source>
</reference>
<dbReference type="EMBL" id="NMUQ01000003">
    <property type="protein sequence ID" value="OXM13464.1"/>
    <property type="molecule type" value="Genomic_DNA"/>
</dbReference>
<accession>A0A229NUG9</accession>
<proteinExistence type="predicted"/>
<gene>
    <name evidence="1" type="ORF">CGZ75_20690</name>
</gene>
<protein>
    <submittedName>
        <fullName evidence="1">Uncharacterized protein</fullName>
    </submittedName>
</protein>
<organism evidence="1 2">
    <name type="scientific">Paenibacillus herberti</name>
    <dbReference type="NCBI Taxonomy" id="1619309"/>
    <lineage>
        <taxon>Bacteria</taxon>
        <taxon>Bacillati</taxon>
        <taxon>Bacillota</taxon>
        <taxon>Bacilli</taxon>
        <taxon>Bacillales</taxon>
        <taxon>Paenibacillaceae</taxon>
        <taxon>Paenibacillus</taxon>
    </lineage>
</organism>
<sequence length="85" mass="10158">MAYALLGTKNEWVQGTSCIQPSLFLISYRLQENLRETYYRFKASIFTKYPYSPLRSAYSAIRIKRLKTLNFFHTATINEKYFNNR</sequence>
<name>A0A229NUG9_9BACL</name>
<comment type="caution">
    <text evidence="1">The sequence shown here is derived from an EMBL/GenBank/DDBJ whole genome shotgun (WGS) entry which is preliminary data.</text>
</comment>
<evidence type="ECO:0000313" key="1">
    <source>
        <dbReference type="EMBL" id="OXM13464.1"/>
    </source>
</evidence>